<evidence type="ECO:0000256" key="7">
    <source>
        <dbReference type="RuleBase" id="RU367016"/>
    </source>
</evidence>
<evidence type="ECO:0000256" key="4">
    <source>
        <dbReference type="ARBA" id="ARBA00022692"/>
    </source>
</evidence>
<evidence type="ECO:0000256" key="1">
    <source>
        <dbReference type="ARBA" id="ARBA00004651"/>
    </source>
</evidence>
<feature type="transmembrane region" description="Helical" evidence="7">
    <location>
        <begin position="169"/>
        <end position="190"/>
    </location>
</feature>
<dbReference type="GO" id="GO:0005886">
    <property type="term" value="C:plasma membrane"/>
    <property type="evidence" value="ECO:0007669"/>
    <property type="project" value="UniProtKB-SubCell"/>
</dbReference>
<evidence type="ECO:0000256" key="6">
    <source>
        <dbReference type="ARBA" id="ARBA00023136"/>
    </source>
</evidence>
<evidence type="ECO:0000256" key="3">
    <source>
        <dbReference type="ARBA" id="ARBA00022475"/>
    </source>
</evidence>
<keyword evidence="4 7" id="KW-0812">Transmembrane</keyword>
<keyword evidence="6 7" id="KW-0472">Membrane</keyword>
<name>A0A1F6X0X7_9BACT</name>
<comment type="similarity">
    <text evidence="2 7">Belongs to the DedA family.</text>
</comment>
<dbReference type="PANTHER" id="PTHR30353:SF15">
    <property type="entry name" value="INNER MEMBRANE PROTEIN YABI"/>
    <property type="match status" value="1"/>
</dbReference>
<evidence type="ECO:0000259" key="8">
    <source>
        <dbReference type="Pfam" id="PF09335"/>
    </source>
</evidence>
<accession>A0A1F6X0X7</accession>
<reference evidence="9 10" key="1">
    <citation type="journal article" date="2016" name="Nat. Commun.">
        <title>Thousands of microbial genomes shed light on interconnected biogeochemical processes in an aquifer system.</title>
        <authorList>
            <person name="Anantharaman K."/>
            <person name="Brown C.T."/>
            <person name="Hug L.A."/>
            <person name="Sharon I."/>
            <person name="Castelle C.J."/>
            <person name="Probst A.J."/>
            <person name="Thomas B.C."/>
            <person name="Singh A."/>
            <person name="Wilkins M.J."/>
            <person name="Karaoz U."/>
            <person name="Brodie E.L."/>
            <person name="Williams K.H."/>
            <person name="Hubbard S.S."/>
            <person name="Banfield J.F."/>
        </authorList>
    </citation>
    <scope>NUCLEOTIDE SEQUENCE [LARGE SCALE GENOMIC DNA]</scope>
</reference>
<dbReference type="InterPro" id="IPR032816">
    <property type="entry name" value="VTT_dom"/>
</dbReference>
<feature type="domain" description="VTT" evidence="8">
    <location>
        <begin position="32"/>
        <end position="153"/>
    </location>
</feature>
<dbReference type="Proteomes" id="UP000185809">
    <property type="component" value="Unassembled WGS sequence"/>
</dbReference>
<gene>
    <name evidence="9" type="ORF">A2995_00595</name>
</gene>
<evidence type="ECO:0000313" key="10">
    <source>
        <dbReference type="Proteomes" id="UP000185809"/>
    </source>
</evidence>
<protein>
    <recommendedName>
        <fullName evidence="8">VTT domain-containing protein</fullName>
    </recommendedName>
</protein>
<proteinExistence type="inferred from homology"/>
<dbReference type="PANTHER" id="PTHR30353">
    <property type="entry name" value="INNER MEMBRANE PROTEIN DEDA-RELATED"/>
    <property type="match status" value="1"/>
</dbReference>
<keyword evidence="3 7" id="KW-1003">Cell membrane</keyword>
<comment type="caution">
    <text evidence="9">The sequence shown here is derived from an EMBL/GenBank/DDBJ whole genome shotgun (WGS) entry which is preliminary data.</text>
</comment>
<evidence type="ECO:0000313" key="9">
    <source>
        <dbReference type="EMBL" id="OGI87763.1"/>
    </source>
</evidence>
<sequence length="214" mass="24406">MSEMQSVIQSLGALPYGGIFVLFTVINALIPFPEELLIIGLGYLGQMGAINIFIATPLAILGLIISDVIIFSLIKSGNKYIIRLSNKLFGNFDENQEFVDKHIRKIIFFSRFVFGFRFIGLFTAGFKKVSFRTFIFYDLSAIIILVLSLVFIGVYFQSRFEKIFAGIETIRHIGFLAITTILILFLGRIIRRKILKFMIITKNNNKNNKIDENK</sequence>
<evidence type="ECO:0000256" key="2">
    <source>
        <dbReference type="ARBA" id="ARBA00010792"/>
    </source>
</evidence>
<comment type="subcellular location">
    <subcellularLocation>
        <location evidence="1 7">Cell membrane</location>
        <topology evidence="1 7">Multi-pass membrane protein</topology>
    </subcellularLocation>
</comment>
<feature type="transmembrane region" description="Helical" evidence="7">
    <location>
        <begin position="12"/>
        <end position="30"/>
    </location>
</feature>
<evidence type="ECO:0000256" key="5">
    <source>
        <dbReference type="ARBA" id="ARBA00022989"/>
    </source>
</evidence>
<dbReference type="AlphaFoldDB" id="A0A1F6X0X7"/>
<feature type="transmembrane region" description="Helical" evidence="7">
    <location>
        <begin position="134"/>
        <end position="157"/>
    </location>
</feature>
<feature type="transmembrane region" description="Helical" evidence="7">
    <location>
        <begin position="50"/>
        <end position="74"/>
    </location>
</feature>
<keyword evidence="5 7" id="KW-1133">Transmembrane helix</keyword>
<dbReference type="InterPro" id="IPR032818">
    <property type="entry name" value="DedA-like"/>
</dbReference>
<dbReference type="Pfam" id="PF09335">
    <property type="entry name" value="VTT_dom"/>
    <property type="match status" value="1"/>
</dbReference>
<organism evidence="9 10">
    <name type="scientific">Candidatus Nomurabacteria bacterium RIFCSPLOWO2_01_FULL_33_24</name>
    <dbReference type="NCBI Taxonomy" id="1801765"/>
    <lineage>
        <taxon>Bacteria</taxon>
        <taxon>Candidatus Nomuraibacteriota</taxon>
    </lineage>
</organism>
<dbReference type="EMBL" id="MFUP01000008">
    <property type="protein sequence ID" value="OGI87763.1"/>
    <property type="molecule type" value="Genomic_DNA"/>
</dbReference>